<proteinExistence type="predicted"/>
<accession>A0A7M2JAQ2</accession>
<dbReference type="EMBL" id="CP063233">
    <property type="protein sequence ID" value="QOU06772.1"/>
    <property type="molecule type" value="Genomic_DNA"/>
</dbReference>
<protein>
    <submittedName>
        <fullName evidence="2">Uncharacterized protein</fullName>
    </submittedName>
</protein>
<dbReference type="RefSeq" id="WP_193690286.1">
    <property type="nucleotide sequence ID" value="NZ_CP063233.1"/>
</dbReference>
<dbReference type="AlphaFoldDB" id="A0A7M2JAQ2"/>
<evidence type="ECO:0000313" key="2">
    <source>
        <dbReference type="EMBL" id="QOU06772.1"/>
    </source>
</evidence>
<name>A0A7M2JAQ2_PSEFL</name>
<keyword evidence="1" id="KW-1133">Transmembrane helix</keyword>
<keyword evidence="1" id="KW-0812">Transmembrane</keyword>
<organism evidence="2 3">
    <name type="scientific">Pseudomonas fluorescens</name>
    <dbReference type="NCBI Taxonomy" id="294"/>
    <lineage>
        <taxon>Bacteria</taxon>
        <taxon>Pseudomonadati</taxon>
        <taxon>Pseudomonadota</taxon>
        <taxon>Gammaproteobacteria</taxon>
        <taxon>Pseudomonadales</taxon>
        <taxon>Pseudomonadaceae</taxon>
        <taxon>Pseudomonas</taxon>
    </lineage>
</organism>
<feature type="transmembrane region" description="Helical" evidence="1">
    <location>
        <begin position="52"/>
        <end position="71"/>
    </location>
</feature>
<sequence>MGIWREARERWLLAAVLTAFVFVCLVNARLPLWQVLDGSGLAAFLRSDATVSVTSDLLVGLISAYVFYVIIELLPSHRKKTETLRVLNLLVASVVEAFDRTSVFGHERPISSIDLSVLTPSKLKRDIASILANVQFLRLKFAMETAHSRYQDFQHALSLAVGLSPEHALDWLVLTDKIRLLAQEYGTQPSKPAEGKQDVSYFMSLQESPAETEYKQNMKMFESTLQLRVLEVFEAAHNWMERQNS</sequence>
<evidence type="ECO:0000256" key="1">
    <source>
        <dbReference type="SAM" id="Phobius"/>
    </source>
</evidence>
<evidence type="ECO:0000313" key="3">
    <source>
        <dbReference type="Proteomes" id="UP000593833"/>
    </source>
</evidence>
<gene>
    <name evidence="2" type="ORF">IM720_08615</name>
</gene>
<reference evidence="2 3" key="1">
    <citation type="submission" date="2020-10" db="EMBL/GenBank/DDBJ databases">
        <title>Complete genome sequence of a novel Pseudomonas fluorescens strain isolated from the flower of kumarahou (Pomaderris kumeraho).</title>
        <authorList>
            <person name="Summers M.C."/>
            <person name="Nowak V."/>
            <person name="Fairhurst M.J."/>
            <person name="Owen J.G."/>
            <person name="Gerth M.L."/>
            <person name="Patrick W.M."/>
        </authorList>
    </citation>
    <scope>NUCLEOTIDE SEQUENCE [LARGE SCALE GENOMIC DNA]</scope>
    <source>
        <strain evidence="2 3">KF1</strain>
    </source>
</reference>
<dbReference type="Proteomes" id="UP000593833">
    <property type="component" value="Chromosome"/>
</dbReference>
<keyword evidence="1" id="KW-0472">Membrane</keyword>